<dbReference type="GO" id="GO:0005737">
    <property type="term" value="C:cytoplasm"/>
    <property type="evidence" value="ECO:0007669"/>
    <property type="project" value="TreeGrafter"/>
</dbReference>
<dbReference type="PRINTS" id="PR00300">
    <property type="entry name" value="CLPPROTEASEA"/>
</dbReference>
<proteinExistence type="predicted"/>
<dbReference type="EMBL" id="CP108318">
    <property type="protein sequence ID" value="WTW65487.1"/>
    <property type="molecule type" value="Genomic_DNA"/>
</dbReference>
<evidence type="ECO:0000313" key="6">
    <source>
        <dbReference type="EMBL" id="WTW65487.1"/>
    </source>
</evidence>
<dbReference type="SMART" id="SM01086">
    <property type="entry name" value="ClpB_D2-small"/>
    <property type="match status" value="1"/>
</dbReference>
<evidence type="ECO:0000259" key="4">
    <source>
        <dbReference type="SMART" id="SM00382"/>
    </source>
</evidence>
<keyword evidence="3" id="KW-0143">Chaperone</keyword>
<dbReference type="GO" id="GO:0005524">
    <property type="term" value="F:ATP binding"/>
    <property type="evidence" value="ECO:0007669"/>
    <property type="project" value="UniProtKB-KW"/>
</dbReference>
<dbReference type="InterPro" id="IPR003959">
    <property type="entry name" value="ATPase_AAA_core"/>
</dbReference>
<dbReference type="AlphaFoldDB" id="A0AAU2VDR6"/>
<dbReference type="InterPro" id="IPR001270">
    <property type="entry name" value="ClpA/B"/>
</dbReference>
<keyword evidence="1" id="KW-0547">Nucleotide-binding</keyword>
<feature type="domain" description="AAA+ ATPase" evidence="4">
    <location>
        <begin position="360"/>
        <end position="525"/>
    </location>
</feature>
<evidence type="ECO:0000256" key="1">
    <source>
        <dbReference type="ARBA" id="ARBA00022741"/>
    </source>
</evidence>
<keyword evidence="2" id="KW-0067">ATP-binding</keyword>
<dbReference type="InterPro" id="IPR027417">
    <property type="entry name" value="P-loop_NTPase"/>
</dbReference>
<dbReference type="Gene3D" id="1.10.8.60">
    <property type="match status" value="1"/>
</dbReference>
<dbReference type="PANTHER" id="PTHR11638">
    <property type="entry name" value="ATP-DEPENDENT CLP PROTEASE"/>
    <property type="match status" value="1"/>
</dbReference>
<evidence type="ECO:0000256" key="2">
    <source>
        <dbReference type="ARBA" id="ARBA00022840"/>
    </source>
</evidence>
<dbReference type="CDD" id="cd19499">
    <property type="entry name" value="RecA-like_ClpB_Hsp104-like"/>
    <property type="match status" value="1"/>
</dbReference>
<dbReference type="SMART" id="SM00382">
    <property type="entry name" value="AAA"/>
    <property type="match status" value="1"/>
</dbReference>
<sequence>MNLGSDLPDLTKGAGVDGLAGAVDATADAYGGRHVPAWLRETSTCFLTNPQLVLYGNIRDNYLVPRKDSWQLLDIREALWWLMEPLGYRFLLVVDPVDGLHVLPDDEEVRKSVAALTSVALGNDRPLSLDSLLGVLRAVAGNRDTKAGVMVDYASRLVRDVRQLSPEEHYFFAACEKLSHTSKQLRDRRDRLATPRYNPVLWVANNDRDIPAWFTADSMAVRRIAIPLPDLGDRKVAAELLSQGISSHMPGEAADDDIAYRFAEQTESLTVRSMMEIIRLARTREGAVDSIDAAARCYRVGISDNPWSKPFLRERLTTAAERIRERVRGQDEAIEQSVDIIIRSVMGLSGAQAASNASRPRGVLFFAGPTGVGKTELAKSLTELIFGDERAYIRFDMTEFSAEHSAARLIGAPPGYIGHDAGGELTNSVRERPFSLILFDEIEKAHPRILDKFLQILDDGRLTDSTGSTVYFSEAVLVFTSNLGMSVLDERGMQVHNVSPANTRDELVSLISSAVRKHIAEELDRPELLNRLGDNIVVFNFIGRAAAQEIFDLLLKRILELVEKERKVKLTIAPEARETLLRVATADITFGGRGIGSILETALINPLARALFAQGHQLASKQRITDVTHAATGWQVTLR</sequence>
<dbReference type="Pfam" id="PF10431">
    <property type="entry name" value="ClpB_D2-small"/>
    <property type="match status" value="1"/>
</dbReference>
<dbReference type="SUPFAM" id="SSF52540">
    <property type="entry name" value="P-loop containing nucleoside triphosphate hydrolases"/>
    <property type="match status" value="1"/>
</dbReference>
<dbReference type="InterPro" id="IPR019489">
    <property type="entry name" value="Clp_ATPase_C"/>
</dbReference>
<dbReference type="InterPro" id="IPR003593">
    <property type="entry name" value="AAA+_ATPase"/>
</dbReference>
<dbReference type="Gene3D" id="3.40.50.300">
    <property type="entry name" value="P-loop containing nucleotide triphosphate hydrolases"/>
    <property type="match status" value="1"/>
</dbReference>
<evidence type="ECO:0000256" key="3">
    <source>
        <dbReference type="ARBA" id="ARBA00023186"/>
    </source>
</evidence>
<name>A0AAU2VDR6_9ACTN</name>
<reference evidence="6" key="1">
    <citation type="submission" date="2022-10" db="EMBL/GenBank/DDBJ databases">
        <title>The complete genomes of actinobacterial strains from the NBC collection.</title>
        <authorList>
            <person name="Joergensen T.S."/>
            <person name="Alvarez Arevalo M."/>
            <person name="Sterndorff E.B."/>
            <person name="Faurdal D."/>
            <person name="Vuksanovic O."/>
            <person name="Mourched A.-S."/>
            <person name="Charusanti P."/>
            <person name="Shaw S."/>
            <person name="Blin K."/>
            <person name="Weber T."/>
        </authorList>
    </citation>
    <scope>NUCLEOTIDE SEQUENCE</scope>
    <source>
        <strain evidence="6">NBC_00003</strain>
    </source>
</reference>
<dbReference type="PANTHER" id="PTHR11638:SF18">
    <property type="entry name" value="HEAT SHOCK PROTEIN 104"/>
    <property type="match status" value="1"/>
</dbReference>
<dbReference type="GO" id="GO:0016887">
    <property type="term" value="F:ATP hydrolysis activity"/>
    <property type="evidence" value="ECO:0007669"/>
    <property type="project" value="InterPro"/>
</dbReference>
<dbReference type="InterPro" id="IPR050130">
    <property type="entry name" value="ClpA_ClpB"/>
</dbReference>
<dbReference type="GO" id="GO:0034605">
    <property type="term" value="P:cellular response to heat"/>
    <property type="evidence" value="ECO:0007669"/>
    <property type="project" value="TreeGrafter"/>
</dbReference>
<accession>A0AAU2VDR6</accession>
<organism evidence="6">
    <name type="scientific">Streptomyces sp. NBC_00003</name>
    <dbReference type="NCBI Taxonomy" id="2903608"/>
    <lineage>
        <taxon>Bacteria</taxon>
        <taxon>Bacillati</taxon>
        <taxon>Actinomycetota</taxon>
        <taxon>Actinomycetes</taxon>
        <taxon>Kitasatosporales</taxon>
        <taxon>Streptomycetaceae</taxon>
        <taxon>Streptomyces</taxon>
    </lineage>
</organism>
<feature type="domain" description="Clp ATPase C-terminal" evidence="5">
    <location>
        <begin position="542"/>
        <end position="638"/>
    </location>
</feature>
<evidence type="ECO:0000259" key="5">
    <source>
        <dbReference type="SMART" id="SM01086"/>
    </source>
</evidence>
<protein>
    <submittedName>
        <fullName evidence="6">AAA family ATPase</fullName>
    </submittedName>
</protein>
<dbReference type="Pfam" id="PF07724">
    <property type="entry name" value="AAA_2"/>
    <property type="match status" value="1"/>
</dbReference>
<gene>
    <name evidence="6" type="ORF">OG549_35255</name>
</gene>